<evidence type="ECO:0000313" key="6">
    <source>
        <dbReference type="EMBL" id="KZE50829.1"/>
    </source>
</evidence>
<dbReference type="OrthoDB" id="9787283at2"/>
<dbReference type="EMBL" id="LQQY01000009">
    <property type="protein sequence ID" value="KZE50829.1"/>
    <property type="molecule type" value="Genomic_DNA"/>
</dbReference>
<dbReference type="PROSITE" id="PS51257">
    <property type="entry name" value="PROKAR_LIPOPROTEIN"/>
    <property type="match status" value="1"/>
</dbReference>
<dbReference type="InterPro" id="IPR006059">
    <property type="entry name" value="SBP"/>
</dbReference>
<evidence type="ECO:0000256" key="4">
    <source>
        <dbReference type="ARBA" id="ARBA00023139"/>
    </source>
</evidence>
<name>A0A0J5T0V0_9BACI</name>
<organism evidence="6 7">
    <name type="scientific">Rossellomorea marisflavi</name>
    <dbReference type="NCBI Taxonomy" id="189381"/>
    <lineage>
        <taxon>Bacteria</taxon>
        <taxon>Bacillati</taxon>
        <taxon>Bacillota</taxon>
        <taxon>Bacilli</taxon>
        <taxon>Bacillales</taxon>
        <taxon>Bacillaceae</taxon>
        <taxon>Rossellomorea</taxon>
    </lineage>
</organism>
<evidence type="ECO:0000256" key="5">
    <source>
        <dbReference type="ARBA" id="ARBA00023288"/>
    </source>
</evidence>
<dbReference type="InterPro" id="IPR050490">
    <property type="entry name" value="Bact_solute-bd_prot1"/>
</dbReference>
<reference evidence="7" key="1">
    <citation type="submission" date="2016-01" db="EMBL/GenBank/DDBJ databases">
        <title>Whole genome sequencing of Bhargavaea cecembensis T14.</title>
        <authorList>
            <person name="Hong K.W."/>
        </authorList>
    </citation>
    <scope>NUCLEOTIDE SEQUENCE [LARGE SCALE GENOMIC DNA]</scope>
    <source>
        <strain evidence="7">M19</strain>
    </source>
</reference>
<dbReference type="Gene3D" id="3.40.190.10">
    <property type="entry name" value="Periplasmic binding protein-like II"/>
    <property type="match status" value="2"/>
</dbReference>
<keyword evidence="5" id="KW-0449">Lipoprotein</keyword>
<evidence type="ECO:0000256" key="2">
    <source>
        <dbReference type="ARBA" id="ARBA00022729"/>
    </source>
</evidence>
<keyword evidence="4" id="KW-0564">Palmitate</keyword>
<proteinExistence type="predicted"/>
<dbReference type="Proteomes" id="UP000076510">
    <property type="component" value="Unassembled WGS sequence"/>
</dbReference>
<dbReference type="PANTHER" id="PTHR43649:SF33">
    <property type="entry name" value="POLYGALACTURONAN_RHAMNOGALACTURONAN-BINDING PROTEIN YTCQ"/>
    <property type="match status" value="1"/>
</dbReference>
<dbReference type="PANTHER" id="PTHR43649">
    <property type="entry name" value="ARABINOSE-BINDING PROTEIN-RELATED"/>
    <property type="match status" value="1"/>
</dbReference>
<evidence type="ECO:0000313" key="7">
    <source>
        <dbReference type="Proteomes" id="UP000076510"/>
    </source>
</evidence>
<dbReference type="Pfam" id="PF01547">
    <property type="entry name" value="SBP_bac_1"/>
    <property type="match status" value="1"/>
</dbReference>
<keyword evidence="1" id="KW-1003">Cell membrane</keyword>
<protein>
    <submittedName>
        <fullName evidence="6">Sugar ABC transporter substrate-binding protein</fullName>
    </submittedName>
</protein>
<accession>A0A0J5T0V0</accession>
<sequence>MNKRMISRLGSVGLAGMLLLAGCSGEKGSSSSSEGGDGKVTWMNILHTASPPTDTIVDEIEKKTDTKLEFSWVPDASKEERINTAIASDSLADIVTITMMDNSSVRNAMKSGMFWNVEDYLDDYPNLKDISEDVRKSASIEGKLYGVPFQKDLSRIGIVIRKDWLDNLGLDMPKTTEDLMKVAQAFTEDDPDGNGKDDTVGLLDRSDLVYSSFKTLATYFGAPNKWDVDEQGNFTPEFETEGYVKAMDYLKKMYDNGWVNKDFAVMAKTDQQQTFAQGKAGIYFGGLFDGQNFQNMAKGIQDDMELDLINDMTSTDYNKRVIWSEGNGVGGVLAFPRSEVKDEAELKKILQFVNDLHDEELYSLMTYGIEGTHYEEDADGLYKIIDQNLWQQEVQPLAASRPRETGYESKDPNPIKQKSNEMIAENADYAVLNPAVPLESGTYSSQGTELQKIITDATYQYILGEIDMKGFKKAVQSWEDQGGKTIKEEYKEAYKASQ</sequence>
<keyword evidence="3" id="KW-0472">Membrane</keyword>
<gene>
    <name evidence="6" type="ORF">AV649_15720</name>
</gene>
<dbReference type="PATRIC" id="fig|189381.10.peg.857"/>
<dbReference type="CDD" id="cd13580">
    <property type="entry name" value="PBP2_AlgQ_like_1"/>
    <property type="match status" value="1"/>
</dbReference>
<evidence type="ECO:0000256" key="3">
    <source>
        <dbReference type="ARBA" id="ARBA00023136"/>
    </source>
</evidence>
<dbReference type="SUPFAM" id="SSF53850">
    <property type="entry name" value="Periplasmic binding protein-like II"/>
    <property type="match status" value="1"/>
</dbReference>
<evidence type="ECO:0000256" key="1">
    <source>
        <dbReference type="ARBA" id="ARBA00022475"/>
    </source>
</evidence>
<comment type="caution">
    <text evidence="6">The sequence shown here is derived from an EMBL/GenBank/DDBJ whole genome shotgun (WGS) entry which is preliminary data.</text>
</comment>
<dbReference type="RefSeq" id="WP_048005286.1">
    <property type="nucleotide sequence ID" value="NZ_CP047095.1"/>
</dbReference>
<dbReference type="AlphaFoldDB" id="A0A0J5T0V0"/>
<keyword evidence="2" id="KW-0732">Signal</keyword>